<comment type="caution">
    <text evidence="1">The sequence shown here is derived from an EMBL/GenBank/DDBJ whole genome shotgun (WGS) entry which is preliminary data.</text>
</comment>
<dbReference type="Proteomes" id="UP000593578">
    <property type="component" value="Unassembled WGS sequence"/>
</dbReference>
<dbReference type="AlphaFoldDB" id="A0A7J8Q9U5"/>
<sequence length="26" mass="3211">MESRNVLVSRLQNVRKQTMNTLIHWR</sequence>
<evidence type="ECO:0000313" key="1">
    <source>
        <dbReference type="EMBL" id="MBA0598365.1"/>
    </source>
</evidence>
<gene>
    <name evidence="1" type="ORF">Gorai_008131</name>
</gene>
<accession>A0A7J8Q9U5</accession>
<protein>
    <submittedName>
        <fullName evidence="1">Uncharacterized protein</fullName>
    </submittedName>
</protein>
<organism evidence="1 2">
    <name type="scientific">Gossypium raimondii</name>
    <name type="common">Peruvian cotton</name>
    <name type="synonym">Gossypium klotzschianum subsp. raimondii</name>
    <dbReference type="NCBI Taxonomy" id="29730"/>
    <lineage>
        <taxon>Eukaryota</taxon>
        <taxon>Viridiplantae</taxon>
        <taxon>Streptophyta</taxon>
        <taxon>Embryophyta</taxon>
        <taxon>Tracheophyta</taxon>
        <taxon>Spermatophyta</taxon>
        <taxon>Magnoliopsida</taxon>
        <taxon>eudicotyledons</taxon>
        <taxon>Gunneridae</taxon>
        <taxon>Pentapetalae</taxon>
        <taxon>rosids</taxon>
        <taxon>malvids</taxon>
        <taxon>Malvales</taxon>
        <taxon>Malvaceae</taxon>
        <taxon>Malvoideae</taxon>
        <taxon>Gossypium</taxon>
    </lineage>
</organism>
<proteinExistence type="predicted"/>
<dbReference type="EMBL" id="JABEZZ010000010">
    <property type="protein sequence ID" value="MBA0598365.1"/>
    <property type="molecule type" value="Genomic_DNA"/>
</dbReference>
<evidence type="ECO:0000313" key="2">
    <source>
        <dbReference type="Proteomes" id="UP000593578"/>
    </source>
</evidence>
<name>A0A7J8Q9U5_GOSRA</name>
<reference evidence="1 2" key="1">
    <citation type="journal article" date="2019" name="Genome Biol. Evol.">
        <title>Insights into the evolution of the New World diploid cottons (Gossypium, subgenus Houzingenia) based on genome sequencing.</title>
        <authorList>
            <person name="Grover C.E."/>
            <person name="Arick M.A. 2nd"/>
            <person name="Thrash A."/>
            <person name="Conover J.L."/>
            <person name="Sanders W.S."/>
            <person name="Peterson D.G."/>
            <person name="Frelichowski J.E."/>
            <person name="Scheffler J.A."/>
            <person name="Scheffler B.E."/>
            <person name="Wendel J.F."/>
        </authorList>
    </citation>
    <scope>NUCLEOTIDE SEQUENCE [LARGE SCALE GENOMIC DNA]</scope>
    <source>
        <strain evidence="1">8</strain>
        <tissue evidence="1">Leaf</tissue>
    </source>
</reference>